<dbReference type="OrthoDB" id="9813744at2"/>
<protein>
    <submittedName>
        <fullName evidence="3">Uncharacterized protein</fullName>
    </submittedName>
</protein>
<dbReference type="AlphaFoldDB" id="A0A120KMS2"/>
<organism evidence="3 4">
    <name type="scientific">Desulfomicrobium orale DSM 12838</name>
    <dbReference type="NCBI Taxonomy" id="888061"/>
    <lineage>
        <taxon>Bacteria</taxon>
        <taxon>Pseudomonadati</taxon>
        <taxon>Thermodesulfobacteriota</taxon>
        <taxon>Desulfovibrionia</taxon>
        <taxon>Desulfovibrionales</taxon>
        <taxon>Desulfomicrobiaceae</taxon>
        <taxon>Desulfomicrobium</taxon>
    </lineage>
</organism>
<gene>
    <name evidence="3" type="ORF">AXF15_01855</name>
</gene>
<evidence type="ECO:0000259" key="1">
    <source>
        <dbReference type="Pfam" id="PF26154"/>
    </source>
</evidence>
<dbReference type="Pfam" id="PF26154">
    <property type="entry name" value="DUF8042"/>
    <property type="match status" value="1"/>
</dbReference>
<dbReference type="Proteomes" id="UP000063964">
    <property type="component" value="Chromosome"/>
</dbReference>
<name>A0A120KMS2_9BACT</name>
<evidence type="ECO:0000313" key="3">
    <source>
        <dbReference type="EMBL" id="AMD91981.1"/>
    </source>
</evidence>
<evidence type="ECO:0000259" key="2">
    <source>
        <dbReference type="Pfam" id="PF26159"/>
    </source>
</evidence>
<feature type="domain" description="DUF8043" evidence="2">
    <location>
        <begin position="1"/>
        <end position="71"/>
    </location>
</feature>
<dbReference type="InterPro" id="IPR058355">
    <property type="entry name" value="DUF8042"/>
</dbReference>
<dbReference type="EMBL" id="CP014230">
    <property type="protein sequence ID" value="AMD91981.1"/>
    <property type="molecule type" value="Genomic_DNA"/>
</dbReference>
<proteinExistence type="predicted"/>
<accession>A0A120KMS2</accession>
<dbReference type="InterPro" id="IPR058356">
    <property type="entry name" value="DUF8043"/>
</dbReference>
<dbReference type="Pfam" id="PF26159">
    <property type="entry name" value="DUF8043"/>
    <property type="match status" value="1"/>
</dbReference>
<reference evidence="4" key="1">
    <citation type="submission" date="2016-02" db="EMBL/GenBank/DDBJ databases">
        <authorList>
            <person name="Holder M.E."/>
            <person name="Ajami N.J."/>
            <person name="Petrosino J.F."/>
        </authorList>
    </citation>
    <scope>NUCLEOTIDE SEQUENCE [LARGE SCALE GENOMIC DNA]</scope>
    <source>
        <strain evidence="4">DSM 12838</strain>
    </source>
</reference>
<sequence length="205" mass="23301">MIIIDGQRSALEVRHFENLEQIIEQVMADDRMRQRVVTDVLVNDEAFSEIYPHQAEDMETDAIERVEIVSVTAGEMARNITQELYKVVTLMDRAGSQVAEYFRLAEDGMALELYSDLLAVNRDFLSMVAVLRGEFAVDSALDQDGTLDSLSQLFSEMIEIQENEDWILLADLLEYEYLPLVRKTKDLVAGLREAVKTATREAAYA</sequence>
<feature type="domain" description="DUF8042" evidence="1">
    <location>
        <begin position="75"/>
        <end position="188"/>
    </location>
</feature>
<dbReference type="RefSeq" id="WP_066602548.1">
    <property type="nucleotide sequence ID" value="NZ_CP014230.1"/>
</dbReference>
<evidence type="ECO:0000313" key="4">
    <source>
        <dbReference type="Proteomes" id="UP000063964"/>
    </source>
</evidence>
<dbReference type="KEGG" id="doa:AXF15_01855"/>
<keyword evidence="4" id="KW-1185">Reference proteome</keyword>
<dbReference type="STRING" id="888061.AXF15_01855"/>